<reference evidence="1 2" key="1">
    <citation type="journal article" date="2008" name="J. Bacteriol.">
        <title>Complete genome sequence of Neisseria gonorrhoeae NCCP11945.</title>
        <authorList>
            <person name="Chung G.T."/>
            <person name="Yoo J.S."/>
            <person name="Oh H.B."/>
            <person name="Lee Y.S."/>
            <person name="Cha S.H."/>
            <person name="Kim S.J."/>
            <person name="Yoo C.K."/>
        </authorList>
    </citation>
    <scope>NUCLEOTIDE SEQUENCE [LARGE SCALE GENOMIC DNA]</scope>
    <source>
        <strain evidence="1 2">NCCP11945</strain>
    </source>
</reference>
<dbReference type="HOGENOM" id="CLU_3138096_0_0_4"/>
<evidence type="ECO:0000313" key="1">
    <source>
        <dbReference type="EMBL" id="ACF29459.1"/>
    </source>
</evidence>
<gene>
    <name evidence="1" type="ordered locus">NGK_0778</name>
</gene>
<dbReference type="InterPro" id="IPR043519">
    <property type="entry name" value="NT_sf"/>
</dbReference>
<accession>B4RKW8</accession>
<protein>
    <submittedName>
        <fullName evidence="1">Putative phage associated protein</fullName>
    </submittedName>
</protein>
<dbReference type="Gene3D" id="3.30.460.10">
    <property type="entry name" value="Beta Polymerase, domain 2"/>
    <property type="match status" value="1"/>
</dbReference>
<dbReference type="KEGG" id="ngk:NGK_0778"/>
<sequence>MTDLVGVRFVALLAEHIQIVCEIIESSSQWNAKVSKDFADEIQQNPKAI</sequence>
<dbReference type="Proteomes" id="UP000002564">
    <property type="component" value="Chromosome"/>
</dbReference>
<proteinExistence type="predicted"/>
<name>B4RKW8_NEIG2</name>
<organism evidence="1 2">
    <name type="scientific">Neisseria gonorrhoeae (strain NCCP11945)</name>
    <dbReference type="NCBI Taxonomy" id="521006"/>
    <lineage>
        <taxon>Bacteria</taxon>
        <taxon>Pseudomonadati</taxon>
        <taxon>Pseudomonadota</taxon>
        <taxon>Betaproteobacteria</taxon>
        <taxon>Neisseriales</taxon>
        <taxon>Neisseriaceae</taxon>
        <taxon>Neisseria</taxon>
    </lineage>
</organism>
<dbReference type="EMBL" id="CP001050">
    <property type="protein sequence ID" value="ACF29459.1"/>
    <property type="molecule type" value="Genomic_DNA"/>
</dbReference>
<evidence type="ECO:0000313" key="2">
    <source>
        <dbReference type="Proteomes" id="UP000002564"/>
    </source>
</evidence>
<dbReference type="AlphaFoldDB" id="B4RKW8"/>